<dbReference type="EMBL" id="BAABFL010000430">
    <property type="protein sequence ID" value="GAA4650961.1"/>
    <property type="molecule type" value="Genomic_DNA"/>
</dbReference>
<dbReference type="PANTHER" id="PTHR30537">
    <property type="entry name" value="HTH-TYPE TRANSCRIPTIONAL REGULATOR"/>
    <property type="match status" value="1"/>
</dbReference>
<evidence type="ECO:0000259" key="2">
    <source>
        <dbReference type="Pfam" id="PF03466"/>
    </source>
</evidence>
<organism evidence="3 4">
    <name type="scientific">Kistimonas scapharcae</name>
    <dbReference type="NCBI Taxonomy" id="1036133"/>
    <lineage>
        <taxon>Bacteria</taxon>
        <taxon>Pseudomonadati</taxon>
        <taxon>Pseudomonadota</taxon>
        <taxon>Gammaproteobacteria</taxon>
        <taxon>Oceanospirillales</taxon>
        <taxon>Endozoicomonadaceae</taxon>
        <taxon>Kistimonas</taxon>
    </lineage>
</organism>
<feature type="domain" description="LysR substrate-binding" evidence="2">
    <location>
        <begin position="4"/>
        <end position="182"/>
    </location>
</feature>
<keyword evidence="4" id="KW-1185">Reference proteome</keyword>
<dbReference type="Pfam" id="PF03466">
    <property type="entry name" value="LysR_substrate"/>
    <property type="match status" value="1"/>
</dbReference>
<proteinExistence type="inferred from homology"/>
<dbReference type="InterPro" id="IPR005119">
    <property type="entry name" value="LysR_subst-bd"/>
</dbReference>
<sequence>MVHYQTLYPDISIELRLEDKMVDLIAENFDIGFRTGYSADSSLIYRKLARNRLLIVASPDFLQRQGTPQSVAELEQLPAAVYSFNGRLMDKFKYYDTNGEESYLHLNAIYKTNEQDGMLEAAISGNMLAVVTAEMINDEILEGKLIPVMTHINLADFGTFYAVYPHRDLPLKSRLFLDVIQQMIGEGTPVWEQRIPEFETLYVTTKNPSVLNLS</sequence>
<reference evidence="4" key="1">
    <citation type="journal article" date="2019" name="Int. J. Syst. Evol. Microbiol.">
        <title>The Global Catalogue of Microorganisms (GCM) 10K type strain sequencing project: providing services to taxonomists for standard genome sequencing and annotation.</title>
        <authorList>
            <consortium name="The Broad Institute Genomics Platform"/>
            <consortium name="The Broad Institute Genome Sequencing Center for Infectious Disease"/>
            <person name="Wu L."/>
            <person name="Ma J."/>
        </authorList>
    </citation>
    <scope>NUCLEOTIDE SEQUENCE [LARGE SCALE GENOMIC DNA]</scope>
    <source>
        <strain evidence="4">JCM 17805</strain>
    </source>
</reference>
<dbReference type="SUPFAM" id="SSF53850">
    <property type="entry name" value="Periplasmic binding protein-like II"/>
    <property type="match status" value="1"/>
</dbReference>
<protein>
    <recommendedName>
        <fullName evidence="2">LysR substrate-binding domain-containing protein</fullName>
    </recommendedName>
</protein>
<comment type="similarity">
    <text evidence="1">Belongs to the LysR transcriptional regulatory family.</text>
</comment>
<gene>
    <name evidence="3" type="ORF">GCM10023116_32440</name>
</gene>
<dbReference type="CDD" id="cd08422">
    <property type="entry name" value="PBP2_CrgA_like"/>
    <property type="match status" value="1"/>
</dbReference>
<evidence type="ECO:0000256" key="1">
    <source>
        <dbReference type="ARBA" id="ARBA00009437"/>
    </source>
</evidence>
<dbReference type="Proteomes" id="UP001500604">
    <property type="component" value="Unassembled WGS sequence"/>
</dbReference>
<accession>A0ABP8V6N7</accession>
<evidence type="ECO:0000313" key="3">
    <source>
        <dbReference type="EMBL" id="GAA4650961.1"/>
    </source>
</evidence>
<name>A0ABP8V6N7_9GAMM</name>
<dbReference type="Gene3D" id="3.40.190.10">
    <property type="entry name" value="Periplasmic binding protein-like II"/>
    <property type="match status" value="2"/>
</dbReference>
<comment type="caution">
    <text evidence="3">The sequence shown here is derived from an EMBL/GenBank/DDBJ whole genome shotgun (WGS) entry which is preliminary data.</text>
</comment>
<dbReference type="PANTHER" id="PTHR30537:SF5">
    <property type="entry name" value="HTH-TYPE TRANSCRIPTIONAL ACTIVATOR TTDR-RELATED"/>
    <property type="match status" value="1"/>
</dbReference>
<dbReference type="InterPro" id="IPR058163">
    <property type="entry name" value="LysR-type_TF_proteobact-type"/>
</dbReference>
<evidence type="ECO:0000313" key="4">
    <source>
        <dbReference type="Proteomes" id="UP001500604"/>
    </source>
</evidence>